<feature type="compositionally biased region" description="Low complexity" evidence="1">
    <location>
        <begin position="222"/>
        <end position="232"/>
    </location>
</feature>
<reference evidence="4" key="1">
    <citation type="journal article" date="2010" name="Genome Res.">
        <title>Population genomic sequencing of Coccidioides fungi reveals recent hybridization and transposon control.</title>
        <authorList>
            <person name="Neafsey D.E."/>
            <person name="Barker B.M."/>
            <person name="Sharpton T.J."/>
            <person name="Stajich J.E."/>
            <person name="Park D.J."/>
            <person name="Whiston E."/>
            <person name="Hung C.-Y."/>
            <person name="McMahan C."/>
            <person name="White J."/>
            <person name="Sykes S."/>
            <person name="Heiman D."/>
            <person name="Young S."/>
            <person name="Zeng Q."/>
            <person name="Abouelleil A."/>
            <person name="Aftuck L."/>
            <person name="Bessette D."/>
            <person name="Brown A."/>
            <person name="FitzGerald M."/>
            <person name="Lui A."/>
            <person name="Macdonald J.P."/>
            <person name="Priest M."/>
            <person name="Orbach M.J."/>
            <person name="Galgiani J.N."/>
            <person name="Kirkland T.N."/>
            <person name="Cole G.T."/>
            <person name="Birren B.W."/>
            <person name="Henn M.R."/>
            <person name="Taylor J.W."/>
            <person name="Rounsley S.D."/>
        </authorList>
    </citation>
    <scope>NUCLEOTIDE SEQUENCE [LARGE SCALE GENOMIC DNA]</scope>
    <source>
        <strain evidence="4">RMSCC 3703</strain>
    </source>
</reference>
<feature type="compositionally biased region" description="Pro residues" evidence="1">
    <location>
        <begin position="27"/>
        <end position="38"/>
    </location>
</feature>
<dbReference type="CDD" id="cd22699">
    <property type="entry name" value="FHA_PLM2-like"/>
    <property type="match status" value="1"/>
</dbReference>
<feature type="compositionally biased region" description="Low complexity" evidence="1">
    <location>
        <begin position="52"/>
        <end position="63"/>
    </location>
</feature>
<proteinExistence type="predicted"/>
<feature type="domain" description="FHA" evidence="2">
    <location>
        <begin position="105"/>
        <end position="158"/>
    </location>
</feature>
<dbReference type="EMBL" id="DS268196">
    <property type="protein sequence ID" value="KMU80996.1"/>
    <property type="molecule type" value="Genomic_DNA"/>
</dbReference>
<evidence type="ECO:0000313" key="3">
    <source>
        <dbReference type="EMBL" id="KMU80996.1"/>
    </source>
</evidence>
<evidence type="ECO:0000256" key="1">
    <source>
        <dbReference type="SAM" id="MobiDB-lite"/>
    </source>
</evidence>
<organism evidence="3 4">
    <name type="scientific">Coccidioides immitis RMSCC 3703</name>
    <dbReference type="NCBI Taxonomy" id="454286"/>
    <lineage>
        <taxon>Eukaryota</taxon>
        <taxon>Fungi</taxon>
        <taxon>Dikarya</taxon>
        <taxon>Ascomycota</taxon>
        <taxon>Pezizomycotina</taxon>
        <taxon>Eurotiomycetes</taxon>
        <taxon>Eurotiomycetidae</taxon>
        <taxon>Onygenales</taxon>
        <taxon>Onygenaceae</taxon>
        <taxon>Coccidioides</taxon>
    </lineage>
</organism>
<feature type="region of interest" description="Disordered" evidence="1">
    <location>
        <begin position="350"/>
        <end position="377"/>
    </location>
</feature>
<feature type="compositionally biased region" description="Polar residues" evidence="1">
    <location>
        <begin position="287"/>
        <end position="301"/>
    </location>
</feature>
<evidence type="ECO:0000313" key="4">
    <source>
        <dbReference type="Proteomes" id="UP000054559"/>
    </source>
</evidence>
<dbReference type="OrthoDB" id="5348546at2759"/>
<feature type="region of interest" description="Disordered" evidence="1">
    <location>
        <begin position="194"/>
        <end position="327"/>
    </location>
</feature>
<dbReference type="AlphaFoldDB" id="A0A0J8R7Z6"/>
<dbReference type="STRING" id="454286.A0A0J8R7Z6"/>
<gene>
    <name evidence="3" type="ORF">CISG_08844</name>
</gene>
<name>A0A0J8R7Z6_COCIT</name>
<feature type="compositionally biased region" description="Low complexity" evidence="1">
    <location>
        <begin position="302"/>
        <end position="313"/>
    </location>
</feature>
<dbReference type="PROSITE" id="PS50006">
    <property type="entry name" value="FHA_DOMAIN"/>
    <property type="match status" value="1"/>
</dbReference>
<evidence type="ECO:0000259" key="2">
    <source>
        <dbReference type="PROSITE" id="PS50006"/>
    </source>
</evidence>
<feature type="compositionally biased region" description="Polar residues" evidence="1">
    <location>
        <begin position="358"/>
        <end position="367"/>
    </location>
</feature>
<protein>
    <recommendedName>
        <fullName evidence="2">FHA domain-containing protein</fullName>
    </recommendedName>
</protein>
<accession>A0A0J8R7Z6</accession>
<dbReference type="InterPro" id="IPR000253">
    <property type="entry name" value="FHA_dom"/>
</dbReference>
<dbReference type="Proteomes" id="UP000054559">
    <property type="component" value="Unassembled WGS sequence"/>
</dbReference>
<sequence length="502" mass="55167">MESSPPRPSAELLSVAGVKRSASLLPPFEPSSSPPLPRPLKRLARDDDNGISTYPTPMPTSSTAIMTSSPPRARRGLKRTHSMASERAPLSTVPCIMLSENGEAVTMGRSSLSCNYQLSANRLVSRVHVKATYKAATHPLDRDRIEILCTGWNGIKLHCQGKTYELTKGKTFTSDIRDADVMIDVQDSRVLLQWPHQSRKDSTSMHSDQTWEEGSPSKALQPRSPRSTTSSPLKGRQRLASPISPSPAVQALGASMAPSTPSRSLPSKVIVYEDEPSPLGRSKSTEDSMSQKTQVASQPHGHSQQDSLSSSLSKSEDLSEHDEENDPIVFSFGPFGANILPRMASFRAGESPVRSTLEKPNTPSQPYAQLPPKTNALPESDKEAIQNHIINQLAFSRLSSTPFSTIVKNLPSDLIGKLSSERALVPTIAVISIIESTRCIGKVRREGKDAAGKPLESEYYYIPDMDQDENRKEAVVNGLRKPGLRNCRKQHKQYYWRKPKTP</sequence>
<feature type="region of interest" description="Disordered" evidence="1">
    <location>
        <begin position="23"/>
        <end position="74"/>
    </location>
</feature>